<evidence type="ECO:0000313" key="8">
    <source>
        <dbReference type="Proteomes" id="UP000466730"/>
    </source>
</evidence>
<dbReference type="PANTHER" id="PTHR21248">
    <property type="entry name" value="CARDIOLIPIN SYNTHASE"/>
    <property type="match status" value="1"/>
</dbReference>
<comment type="caution">
    <text evidence="7">The sequence shown here is derived from an EMBL/GenBank/DDBJ whole genome shotgun (WGS) entry which is preliminary data.</text>
</comment>
<dbReference type="GO" id="GO:0030572">
    <property type="term" value="F:phosphatidyltransferase activity"/>
    <property type="evidence" value="ECO:0007669"/>
    <property type="project" value="UniProtKB-ARBA"/>
</dbReference>
<dbReference type="InterPro" id="IPR025202">
    <property type="entry name" value="PLD-like_dom"/>
</dbReference>
<dbReference type="CDD" id="cd09113">
    <property type="entry name" value="PLDc_ymdC_like_2"/>
    <property type="match status" value="1"/>
</dbReference>
<comment type="subcellular location">
    <subcellularLocation>
        <location evidence="2">Secreted</location>
    </subcellularLocation>
</comment>
<accession>A0A844BJT1</accession>
<dbReference type="GO" id="GO:0032049">
    <property type="term" value="P:cardiolipin biosynthetic process"/>
    <property type="evidence" value="ECO:0007669"/>
    <property type="project" value="UniProtKB-ARBA"/>
</dbReference>
<evidence type="ECO:0000256" key="4">
    <source>
        <dbReference type="ARBA" id="ARBA00022525"/>
    </source>
</evidence>
<dbReference type="RefSeq" id="WP_153750055.1">
    <property type="nucleotide sequence ID" value="NZ_BAAADI010000023.1"/>
</dbReference>
<protein>
    <recommendedName>
        <fullName evidence="3">Phospholipase D</fullName>
    </recommendedName>
    <alternativeName>
        <fullName evidence="5">Choline phosphatase</fullName>
    </alternativeName>
</protein>
<feature type="domain" description="PLD phosphodiesterase" evidence="6">
    <location>
        <begin position="168"/>
        <end position="195"/>
    </location>
</feature>
<name>A0A844BJT1_9RHOB</name>
<dbReference type="OrthoDB" id="9814092at2"/>
<keyword evidence="4" id="KW-0964">Secreted</keyword>
<comment type="function">
    <text evidence="1">Could be a virulence factor.</text>
</comment>
<dbReference type="PROSITE" id="PS50035">
    <property type="entry name" value="PLD"/>
    <property type="match status" value="2"/>
</dbReference>
<dbReference type="PANTHER" id="PTHR21248:SF12">
    <property type="entry name" value="CARDIOLIPIN SYNTHASE C"/>
    <property type="match status" value="1"/>
</dbReference>
<dbReference type="SMART" id="SM00155">
    <property type="entry name" value="PLDc"/>
    <property type="match status" value="2"/>
</dbReference>
<proteinExistence type="predicted"/>
<evidence type="ECO:0000256" key="1">
    <source>
        <dbReference type="ARBA" id="ARBA00003145"/>
    </source>
</evidence>
<evidence type="ECO:0000259" key="6">
    <source>
        <dbReference type="PROSITE" id="PS50035"/>
    </source>
</evidence>
<dbReference type="SUPFAM" id="SSF56024">
    <property type="entry name" value="Phospholipase D/nuclease"/>
    <property type="match status" value="2"/>
</dbReference>
<reference evidence="7 8" key="1">
    <citation type="submission" date="2019-11" db="EMBL/GenBank/DDBJ databases">
        <title>Draft Whole-Genome sequence of the marine photosynthetic bacterium Rhodovulum strictum DSM 11289.</title>
        <authorList>
            <person name="Kyndt J.A."/>
            <person name="Meyer T.E."/>
        </authorList>
    </citation>
    <scope>NUCLEOTIDE SEQUENCE [LARGE SCALE GENOMIC DNA]</scope>
    <source>
        <strain evidence="7 8">DSM 11289</strain>
    </source>
</reference>
<evidence type="ECO:0000256" key="3">
    <source>
        <dbReference type="ARBA" id="ARBA00018392"/>
    </source>
</evidence>
<dbReference type="Proteomes" id="UP000466730">
    <property type="component" value="Unassembled WGS sequence"/>
</dbReference>
<evidence type="ECO:0000256" key="5">
    <source>
        <dbReference type="ARBA" id="ARBA00029594"/>
    </source>
</evidence>
<dbReference type="GO" id="GO:0005576">
    <property type="term" value="C:extracellular region"/>
    <property type="evidence" value="ECO:0007669"/>
    <property type="project" value="UniProtKB-SubCell"/>
</dbReference>
<sequence>MRFLLGLLTILIVLVLAVLVLRLTHPLPDLPEDGGKAAPPASADTRLGAAILPLMAAHEGLSGVVPLADGRDALAARILLARAAETSIDLQYYIWQMDTTGWLLLEELRAAAERGVRVRLLLDDNGIPGLDAVLADLDGMENVEIRIFNPFTMRSPKLLSYAFDFFRLNRRMHNKSMTVDNVATVIGGRNIGDIYFAYGEGTAFLDFDVLAVGPAARDVSDTFAAYWTSGSSYAAADILPHADGGLDQMARAVAEARDSARGSDYAAAVADAPVLSRVLAGEDILEWTSVTLVTDDPAKGLGQAGADSLLIGRLPMLLGRPEHSLDLVSAYLIPGDAGMALIEGYLADGIRTRLVTNALEATDVAAVHSAWMGYRARLAQAGAEILELRAQPDMPDGASLLQILTGSQSSLHAKTFVVDGARIFIGSFNFDPRSASLNTEMGFLIDSPAIASGLLRTLDRTELFYAVTAEPDGAISWRGANSGGEVVTFAREPNTTALQRGLVTVMSWLPLEWLL</sequence>
<dbReference type="InterPro" id="IPR001736">
    <property type="entry name" value="PLipase_D/transphosphatidylase"/>
</dbReference>
<dbReference type="AlphaFoldDB" id="A0A844BJT1"/>
<feature type="domain" description="PLD phosphodiesterase" evidence="6">
    <location>
        <begin position="407"/>
        <end position="434"/>
    </location>
</feature>
<dbReference type="CDD" id="cd09111">
    <property type="entry name" value="PLDc_ymdC_like_1"/>
    <property type="match status" value="1"/>
</dbReference>
<gene>
    <name evidence="7" type="ORF">GH815_17655</name>
</gene>
<evidence type="ECO:0000256" key="2">
    <source>
        <dbReference type="ARBA" id="ARBA00004613"/>
    </source>
</evidence>
<evidence type="ECO:0000313" key="7">
    <source>
        <dbReference type="EMBL" id="MRH22799.1"/>
    </source>
</evidence>
<organism evidence="7 8">
    <name type="scientific">Rhodovulum strictum</name>
    <dbReference type="NCBI Taxonomy" id="58314"/>
    <lineage>
        <taxon>Bacteria</taxon>
        <taxon>Pseudomonadati</taxon>
        <taxon>Pseudomonadota</taxon>
        <taxon>Alphaproteobacteria</taxon>
        <taxon>Rhodobacterales</taxon>
        <taxon>Paracoccaceae</taxon>
        <taxon>Rhodovulum</taxon>
    </lineage>
</organism>
<dbReference type="Gene3D" id="3.30.870.10">
    <property type="entry name" value="Endonuclease Chain A"/>
    <property type="match status" value="2"/>
</dbReference>
<dbReference type="EMBL" id="WJPO01000042">
    <property type="protein sequence ID" value="MRH22799.1"/>
    <property type="molecule type" value="Genomic_DNA"/>
</dbReference>
<keyword evidence="8" id="KW-1185">Reference proteome</keyword>
<dbReference type="Pfam" id="PF13091">
    <property type="entry name" value="PLDc_2"/>
    <property type="match status" value="2"/>
</dbReference>